<keyword evidence="1" id="KW-0540">Nuclease</keyword>
<dbReference type="AlphaFoldDB" id="A0A8H3YK36"/>
<comment type="caution">
    <text evidence="5">The sequence shown here is derived from an EMBL/GenBank/DDBJ whole genome shotgun (WGS) entry which is preliminary data.</text>
</comment>
<dbReference type="Proteomes" id="UP000433883">
    <property type="component" value="Unassembled WGS sequence"/>
</dbReference>
<evidence type="ECO:0000313" key="5">
    <source>
        <dbReference type="EMBL" id="KAE9962633.1"/>
    </source>
</evidence>
<dbReference type="GO" id="GO:0006139">
    <property type="term" value="P:nucleobase-containing compound metabolic process"/>
    <property type="evidence" value="ECO:0007669"/>
    <property type="project" value="InterPro"/>
</dbReference>
<dbReference type="EMBL" id="WNWQ01000999">
    <property type="protein sequence ID" value="KAE9962633.1"/>
    <property type="molecule type" value="Genomic_DNA"/>
</dbReference>
<organism evidence="5 6">
    <name type="scientific">Venturia inaequalis</name>
    <name type="common">Apple scab fungus</name>
    <dbReference type="NCBI Taxonomy" id="5025"/>
    <lineage>
        <taxon>Eukaryota</taxon>
        <taxon>Fungi</taxon>
        <taxon>Dikarya</taxon>
        <taxon>Ascomycota</taxon>
        <taxon>Pezizomycotina</taxon>
        <taxon>Dothideomycetes</taxon>
        <taxon>Pleosporomycetidae</taxon>
        <taxon>Venturiales</taxon>
        <taxon>Venturiaceae</taxon>
        <taxon>Venturia</taxon>
    </lineage>
</organism>
<dbReference type="Gene3D" id="3.30.420.10">
    <property type="entry name" value="Ribonuclease H-like superfamily/Ribonuclease H"/>
    <property type="match status" value="1"/>
</dbReference>
<dbReference type="PANTHER" id="PTHR13620:SF104">
    <property type="entry name" value="EXONUCLEASE 3'-5' DOMAIN-CONTAINING PROTEIN 2"/>
    <property type="match status" value="1"/>
</dbReference>
<evidence type="ECO:0000313" key="6">
    <source>
        <dbReference type="Proteomes" id="UP000433883"/>
    </source>
</evidence>
<keyword evidence="2" id="KW-0378">Hydrolase</keyword>
<sequence length="319" mass="35693">MSRTKEAISTSQFASHDHIVIAHFATFETGSDDPSQLVPSNLRTLLSSNDILKLGSGIQQDANLCHKYLGTECHGLVDLKDIHFLVTNTTKEEKRANGEPGLGEMVNMYLDKWMSGKGEVQISNWSLPQPLSAEQLEYAGNDAFAAVILHQVMLSRLDTHWREMLTPSSSSPTKKRKAKGEPCVQNPPAASPEEKKTRARAAKNRKHTAEFSKLTPELGYLYESLKVRSKELMREYDLGPWYVGDLNSILKIVNCTPLPVAVGGFEALTVKKGTKGEFVYEFVNVVRGFVGLEGLVEPEGWREELQEKRMIKENEKEVM</sequence>
<dbReference type="GO" id="GO:0003676">
    <property type="term" value="F:nucleic acid binding"/>
    <property type="evidence" value="ECO:0007669"/>
    <property type="project" value="InterPro"/>
</dbReference>
<evidence type="ECO:0000256" key="2">
    <source>
        <dbReference type="ARBA" id="ARBA00022801"/>
    </source>
</evidence>
<dbReference type="GO" id="GO:0005634">
    <property type="term" value="C:nucleus"/>
    <property type="evidence" value="ECO:0007669"/>
    <property type="project" value="TreeGrafter"/>
</dbReference>
<evidence type="ECO:0000256" key="1">
    <source>
        <dbReference type="ARBA" id="ARBA00022722"/>
    </source>
</evidence>
<reference evidence="5 6" key="1">
    <citation type="submission" date="2019-11" db="EMBL/GenBank/DDBJ databases">
        <title>Venturia inaequalis Genome Resource.</title>
        <authorList>
            <person name="Lichtner F.J."/>
        </authorList>
    </citation>
    <scope>NUCLEOTIDE SEQUENCE [LARGE SCALE GENOMIC DNA]</scope>
    <source>
        <strain evidence="5">Bline_iso_100314</strain>
    </source>
</reference>
<feature type="domain" description="3'-5' exonuclease" evidence="4">
    <location>
        <begin position="26"/>
        <end position="157"/>
    </location>
</feature>
<dbReference type="GO" id="GO:0005737">
    <property type="term" value="C:cytoplasm"/>
    <property type="evidence" value="ECO:0007669"/>
    <property type="project" value="TreeGrafter"/>
</dbReference>
<dbReference type="Pfam" id="PF01612">
    <property type="entry name" value="DNA_pol_A_exo1"/>
    <property type="match status" value="1"/>
</dbReference>
<evidence type="ECO:0000256" key="3">
    <source>
        <dbReference type="SAM" id="MobiDB-lite"/>
    </source>
</evidence>
<dbReference type="InterPro" id="IPR036397">
    <property type="entry name" value="RNaseH_sf"/>
</dbReference>
<dbReference type="InterPro" id="IPR051132">
    <property type="entry name" value="3-5_Exonuclease_domain"/>
</dbReference>
<gene>
    <name evidence="5" type="ORF">BLS_010192</name>
</gene>
<feature type="compositionally biased region" description="Basic residues" evidence="3">
    <location>
        <begin position="197"/>
        <end position="206"/>
    </location>
</feature>
<dbReference type="PANTHER" id="PTHR13620">
    <property type="entry name" value="3-5 EXONUCLEASE"/>
    <property type="match status" value="1"/>
</dbReference>
<proteinExistence type="predicted"/>
<dbReference type="InterPro" id="IPR012337">
    <property type="entry name" value="RNaseH-like_sf"/>
</dbReference>
<dbReference type="GO" id="GO:0008408">
    <property type="term" value="F:3'-5' exonuclease activity"/>
    <property type="evidence" value="ECO:0007669"/>
    <property type="project" value="InterPro"/>
</dbReference>
<feature type="region of interest" description="Disordered" evidence="3">
    <location>
        <begin position="164"/>
        <end position="208"/>
    </location>
</feature>
<accession>A0A8H3YK36</accession>
<dbReference type="InterPro" id="IPR002562">
    <property type="entry name" value="3'-5'_exonuclease_dom"/>
</dbReference>
<dbReference type="SUPFAM" id="SSF53098">
    <property type="entry name" value="Ribonuclease H-like"/>
    <property type="match status" value="1"/>
</dbReference>
<protein>
    <recommendedName>
        <fullName evidence="4">3'-5' exonuclease domain-containing protein</fullName>
    </recommendedName>
</protein>
<name>A0A8H3YK36_VENIN</name>
<evidence type="ECO:0000259" key="4">
    <source>
        <dbReference type="Pfam" id="PF01612"/>
    </source>
</evidence>